<dbReference type="HOGENOM" id="CLU_072844_0_0_1"/>
<protein>
    <submittedName>
        <fullName evidence="2">GPI-anchored small secreted protein</fullName>
    </submittedName>
</protein>
<reference evidence="2 3" key="1">
    <citation type="journal article" date="2008" name="Nature">
        <title>The genome of Laccaria bicolor provides insights into mycorrhizal symbiosis.</title>
        <authorList>
            <person name="Martin F."/>
            <person name="Aerts A."/>
            <person name="Ahren D."/>
            <person name="Brun A."/>
            <person name="Danchin E.G.J."/>
            <person name="Duchaussoy F."/>
            <person name="Gibon J."/>
            <person name="Kohler A."/>
            <person name="Lindquist E."/>
            <person name="Pereda V."/>
            <person name="Salamov A."/>
            <person name="Shapiro H.J."/>
            <person name="Wuyts J."/>
            <person name="Blaudez D."/>
            <person name="Buee M."/>
            <person name="Brokstein P."/>
            <person name="Canbaeck B."/>
            <person name="Cohen D."/>
            <person name="Courty P.E."/>
            <person name="Coutinho P.M."/>
            <person name="Delaruelle C."/>
            <person name="Detter J.C."/>
            <person name="Deveau A."/>
            <person name="DiFazio S."/>
            <person name="Duplessis S."/>
            <person name="Fraissinet-Tachet L."/>
            <person name="Lucic E."/>
            <person name="Frey-Klett P."/>
            <person name="Fourrey C."/>
            <person name="Feussner I."/>
            <person name="Gay G."/>
            <person name="Grimwood J."/>
            <person name="Hoegger P.J."/>
            <person name="Jain P."/>
            <person name="Kilaru S."/>
            <person name="Labbe J."/>
            <person name="Lin Y.C."/>
            <person name="Legue V."/>
            <person name="Le Tacon F."/>
            <person name="Marmeisse R."/>
            <person name="Melayah D."/>
            <person name="Montanini B."/>
            <person name="Muratet M."/>
            <person name="Nehls U."/>
            <person name="Niculita-Hirzel H."/>
            <person name="Oudot-Le Secq M.P."/>
            <person name="Peter M."/>
            <person name="Quesneville H."/>
            <person name="Rajashekar B."/>
            <person name="Reich M."/>
            <person name="Rouhier N."/>
            <person name="Schmutz J."/>
            <person name="Yin T."/>
            <person name="Chalot M."/>
            <person name="Henrissat B."/>
            <person name="Kuees U."/>
            <person name="Lucas S."/>
            <person name="Van de Peer Y."/>
            <person name="Podila G.K."/>
            <person name="Polle A."/>
            <person name="Pukkila P.J."/>
            <person name="Richardson P.M."/>
            <person name="Rouze P."/>
            <person name="Sanders I.R."/>
            <person name="Stajich J.E."/>
            <person name="Tunlid A."/>
            <person name="Tuskan G."/>
            <person name="Grigoriev I.V."/>
        </authorList>
    </citation>
    <scope>NUCLEOTIDE SEQUENCE [LARGE SCALE GENOMIC DNA]</scope>
    <source>
        <strain evidence="3">S238N-H82 / ATCC MYA-4686</strain>
    </source>
</reference>
<gene>
    <name evidence="2" type="ORF">LACBIDRAFT_297899</name>
</gene>
<feature type="chain" id="PRO_5002749190" evidence="1">
    <location>
        <begin position="19"/>
        <end position="243"/>
    </location>
</feature>
<dbReference type="EMBL" id="DS547102">
    <property type="protein sequence ID" value="EDR08141.1"/>
    <property type="molecule type" value="Genomic_DNA"/>
</dbReference>
<proteinExistence type="predicted"/>
<evidence type="ECO:0000313" key="3">
    <source>
        <dbReference type="Proteomes" id="UP000001194"/>
    </source>
</evidence>
<feature type="signal peptide" evidence="1">
    <location>
        <begin position="1"/>
        <end position="18"/>
    </location>
</feature>
<sequence length="243" mass="26059">MLVLQILTAALTISFAKANPLVVDVRNWENPTADGTFERGELDIASPASNYAEYIPSPTETSLTYHYYQERATCLDQFVWYCQIPMAACIASLKTIPSPATMWSLVPCVIAALCGTVTLVLGALCCNGVIQNCASIHTIAASTQPLTGNVMASLNGGQGRNAFTRATVRSELDSYLKSKGSKTPSDSEFNGMYDNFLTRTFCSNGPGEGGPSCLPASVSFQAVRSHLFCVEYVILTGVFVLPV</sequence>
<keyword evidence="1" id="KW-0732">Signal</keyword>
<keyword evidence="3" id="KW-1185">Reference proteome</keyword>
<dbReference type="AlphaFoldDB" id="B0DB59"/>
<organism evidence="3">
    <name type="scientific">Laccaria bicolor (strain S238N-H82 / ATCC MYA-4686)</name>
    <name type="common">Bicoloured deceiver</name>
    <name type="synonym">Laccaria laccata var. bicolor</name>
    <dbReference type="NCBI Taxonomy" id="486041"/>
    <lineage>
        <taxon>Eukaryota</taxon>
        <taxon>Fungi</taxon>
        <taxon>Dikarya</taxon>
        <taxon>Basidiomycota</taxon>
        <taxon>Agaricomycotina</taxon>
        <taxon>Agaricomycetes</taxon>
        <taxon>Agaricomycetidae</taxon>
        <taxon>Agaricales</taxon>
        <taxon>Agaricineae</taxon>
        <taxon>Hydnangiaceae</taxon>
        <taxon>Laccaria</taxon>
    </lineage>
</organism>
<dbReference type="OrthoDB" id="3040186at2759"/>
<dbReference type="RefSeq" id="XP_001881211.1">
    <property type="nucleotide sequence ID" value="XM_001881176.1"/>
</dbReference>
<dbReference type="GeneID" id="6076918"/>
<accession>B0DB59</accession>
<dbReference type="InParanoid" id="B0DB59"/>
<evidence type="ECO:0000313" key="2">
    <source>
        <dbReference type="EMBL" id="EDR08141.1"/>
    </source>
</evidence>
<name>B0DB59_LACBS</name>
<evidence type="ECO:0000256" key="1">
    <source>
        <dbReference type="SAM" id="SignalP"/>
    </source>
</evidence>
<dbReference type="KEGG" id="lbc:LACBIDRAFT_297899"/>
<dbReference type="Proteomes" id="UP000001194">
    <property type="component" value="Unassembled WGS sequence"/>
</dbReference>